<feature type="domain" description="Peptidase S11 D-Ala-D-Ala carboxypeptidase A C-terminal" evidence="16">
    <location>
        <begin position="340"/>
        <end position="444"/>
    </location>
</feature>
<feature type="active site" description="Proton acceptor" evidence="13">
    <location>
        <position position="108"/>
    </location>
</feature>
<evidence type="ECO:0000256" key="4">
    <source>
        <dbReference type="ARBA" id="ARBA00012448"/>
    </source>
</evidence>
<dbReference type="InterPro" id="IPR018044">
    <property type="entry name" value="Peptidase_S11"/>
</dbReference>
<name>A0A1X7LZ16_9BACL</name>
<dbReference type="InterPro" id="IPR015956">
    <property type="entry name" value="Peniciliin-bd_prot_C_sf"/>
</dbReference>
<evidence type="ECO:0000256" key="2">
    <source>
        <dbReference type="ARBA" id="ARBA00004752"/>
    </source>
</evidence>
<keyword evidence="7" id="KW-0732">Signal</keyword>
<dbReference type="EMBL" id="FXAZ01000010">
    <property type="protein sequence ID" value="SMG58523.1"/>
    <property type="molecule type" value="Genomic_DNA"/>
</dbReference>
<protein>
    <recommendedName>
        <fullName evidence="4">serine-type D-Ala-D-Ala carboxypeptidase</fullName>
        <ecNumber evidence="4">3.4.16.4</ecNumber>
    </recommendedName>
</protein>
<proteinExistence type="inferred from homology"/>
<evidence type="ECO:0000259" key="16">
    <source>
        <dbReference type="SMART" id="SM00936"/>
    </source>
</evidence>
<dbReference type="InterPro" id="IPR012338">
    <property type="entry name" value="Beta-lactam/transpept-like"/>
</dbReference>
<dbReference type="OrthoDB" id="9791132at2"/>
<comment type="similarity">
    <text evidence="3 15">Belongs to the peptidase S11 family.</text>
</comment>
<dbReference type="STRING" id="1852522.SAMN06295960_4709"/>
<keyword evidence="11" id="KW-0961">Cell wall biogenesis/degradation</keyword>
<dbReference type="GO" id="GO:0009002">
    <property type="term" value="F:serine-type D-Ala-D-Ala carboxypeptidase activity"/>
    <property type="evidence" value="ECO:0007669"/>
    <property type="project" value="UniProtKB-EC"/>
</dbReference>
<evidence type="ECO:0000256" key="12">
    <source>
        <dbReference type="ARBA" id="ARBA00034000"/>
    </source>
</evidence>
<comment type="function">
    <text evidence="1">Removes C-terminal D-alanyl residues from sugar-peptide cell wall precursors.</text>
</comment>
<dbReference type="AlphaFoldDB" id="A0A1X7LZ16"/>
<dbReference type="GO" id="GO:0009252">
    <property type="term" value="P:peptidoglycan biosynthetic process"/>
    <property type="evidence" value="ECO:0007669"/>
    <property type="project" value="UniProtKB-UniPathway"/>
</dbReference>
<reference evidence="17 18" key="1">
    <citation type="submission" date="2017-04" db="EMBL/GenBank/DDBJ databases">
        <authorList>
            <person name="Afonso C.L."/>
            <person name="Miller P.J."/>
            <person name="Scott M.A."/>
            <person name="Spackman E."/>
            <person name="Goraichik I."/>
            <person name="Dimitrov K.M."/>
            <person name="Suarez D.L."/>
            <person name="Swayne D.E."/>
        </authorList>
    </citation>
    <scope>NUCLEOTIDE SEQUENCE [LARGE SCALE GENOMIC DNA]</scope>
    <source>
        <strain evidence="17 18">11</strain>
    </source>
</reference>
<evidence type="ECO:0000313" key="17">
    <source>
        <dbReference type="EMBL" id="SMG58523.1"/>
    </source>
</evidence>
<evidence type="ECO:0000256" key="3">
    <source>
        <dbReference type="ARBA" id="ARBA00007164"/>
    </source>
</evidence>
<dbReference type="EC" id="3.4.16.4" evidence="4"/>
<dbReference type="SUPFAM" id="SSF69189">
    <property type="entry name" value="Penicillin-binding protein associated domain"/>
    <property type="match status" value="1"/>
</dbReference>
<dbReference type="InterPro" id="IPR037167">
    <property type="entry name" value="Peptidase_S11_C_sf"/>
</dbReference>
<evidence type="ECO:0000256" key="7">
    <source>
        <dbReference type="ARBA" id="ARBA00022729"/>
    </source>
</evidence>
<dbReference type="Gene3D" id="2.60.410.10">
    <property type="entry name" value="D-Ala-D-Ala carboxypeptidase, C-terminal domain"/>
    <property type="match status" value="1"/>
</dbReference>
<dbReference type="InterPro" id="IPR001967">
    <property type="entry name" value="Peptidase_S11_N"/>
</dbReference>
<organism evidence="17 18">
    <name type="scientific">Paenibacillus aquistagni</name>
    <dbReference type="NCBI Taxonomy" id="1852522"/>
    <lineage>
        <taxon>Bacteria</taxon>
        <taxon>Bacillati</taxon>
        <taxon>Bacillota</taxon>
        <taxon>Bacilli</taxon>
        <taxon>Bacillales</taxon>
        <taxon>Paenibacillaceae</taxon>
        <taxon>Paenibacillus</taxon>
    </lineage>
</organism>
<evidence type="ECO:0000256" key="10">
    <source>
        <dbReference type="ARBA" id="ARBA00022984"/>
    </source>
</evidence>
<feature type="active site" evidence="13">
    <location>
        <position position="165"/>
    </location>
</feature>
<evidence type="ECO:0000256" key="6">
    <source>
        <dbReference type="ARBA" id="ARBA00022670"/>
    </source>
</evidence>
<evidence type="ECO:0000256" key="14">
    <source>
        <dbReference type="PIRSR" id="PIRSR618044-2"/>
    </source>
</evidence>
<keyword evidence="18" id="KW-1185">Reference proteome</keyword>
<dbReference type="Pfam" id="PF07943">
    <property type="entry name" value="PBP5_C"/>
    <property type="match status" value="1"/>
</dbReference>
<dbReference type="PANTHER" id="PTHR21581">
    <property type="entry name" value="D-ALANYL-D-ALANINE CARBOXYPEPTIDASE"/>
    <property type="match status" value="1"/>
</dbReference>
<dbReference type="Gene3D" id="3.40.710.10">
    <property type="entry name" value="DD-peptidase/beta-lactamase superfamily"/>
    <property type="match status" value="1"/>
</dbReference>
<dbReference type="GO" id="GO:0071555">
    <property type="term" value="P:cell wall organization"/>
    <property type="evidence" value="ECO:0007669"/>
    <property type="project" value="UniProtKB-KW"/>
</dbReference>
<evidence type="ECO:0000256" key="5">
    <source>
        <dbReference type="ARBA" id="ARBA00022645"/>
    </source>
</evidence>
<feature type="binding site" evidence="14">
    <location>
        <position position="293"/>
    </location>
    <ligand>
        <name>substrate</name>
    </ligand>
</feature>
<evidence type="ECO:0000256" key="8">
    <source>
        <dbReference type="ARBA" id="ARBA00022801"/>
    </source>
</evidence>
<dbReference type="PRINTS" id="PR00725">
    <property type="entry name" value="DADACBPTASE1"/>
</dbReference>
<evidence type="ECO:0000256" key="1">
    <source>
        <dbReference type="ARBA" id="ARBA00003217"/>
    </source>
</evidence>
<sequence>MFKHSDTTRKTNKRKWKRAVAFVTAVQILSFALLPTAGMVAALGDQVLVAQGEKATENKPAPGQNAAGPTKESLGLNVKSAILMEASTGQIVFNYNADNALPPASMTKMMSEYIVMEKVKSGEITWETEVTASENASLTGGSRIFLAQGDKHTVKDLYIAMAIGSANDATVALAEQIAGSEQEFVKIMNDTAKKLGMETAHFINSTGLGRDDMPDKFKPQSKEETVMSATDVAKLVRAIVVDHPEFNQFTTIQNYKFRERDQSPIVNLNWMLEANKDVPSFKRYAYQGLDGMKTGFTDEAMYCFAGTAMRDNMRLISVVMGTESTGARFTETAKLLDYGFGNVEVKQAVASKQAVQGHETAPIKKGVDTEIAAVTESNVSFVTDKGTNFDDSNLTKEVKLIPEDELVAPIKSGQKVGTVTYTYKAKGGEQKQTVNLVAAEDMEKGSWWRLFFRAIKYFFVDLFKSIGDLF</sequence>
<dbReference type="UniPathway" id="UPA00219"/>
<dbReference type="GO" id="GO:0008360">
    <property type="term" value="P:regulation of cell shape"/>
    <property type="evidence" value="ECO:0007669"/>
    <property type="project" value="UniProtKB-KW"/>
</dbReference>
<evidence type="ECO:0000256" key="15">
    <source>
        <dbReference type="RuleBase" id="RU004016"/>
    </source>
</evidence>
<keyword evidence="8" id="KW-0378">Hydrolase</keyword>
<dbReference type="GO" id="GO:0006508">
    <property type="term" value="P:proteolysis"/>
    <property type="evidence" value="ECO:0007669"/>
    <property type="project" value="UniProtKB-KW"/>
</dbReference>
<evidence type="ECO:0000256" key="13">
    <source>
        <dbReference type="PIRSR" id="PIRSR618044-1"/>
    </source>
</evidence>
<keyword evidence="9" id="KW-0133">Cell shape</keyword>
<dbReference type="Pfam" id="PF00768">
    <property type="entry name" value="Peptidase_S11"/>
    <property type="match status" value="1"/>
</dbReference>
<keyword evidence="6" id="KW-0645">Protease</keyword>
<feature type="active site" description="Acyl-ester intermediate" evidence="13">
    <location>
        <position position="105"/>
    </location>
</feature>
<dbReference type="PANTHER" id="PTHR21581:SF11">
    <property type="entry name" value="D-ALANYL-D-ALANINE CARBOXYPEPTIDASE DACA"/>
    <property type="match status" value="1"/>
</dbReference>
<evidence type="ECO:0000256" key="11">
    <source>
        <dbReference type="ARBA" id="ARBA00023316"/>
    </source>
</evidence>
<dbReference type="SMART" id="SM00936">
    <property type="entry name" value="PBP5_C"/>
    <property type="match status" value="1"/>
</dbReference>
<evidence type="ECO:0000313" key="18">
    <source>
        <dbReference type="Proteomes" id="UP000193834"/>
    </source>
</evidence>
<accession>A0A1X7LZ16</accession>
<gene>
    <name evidence="17" type="ORF">SAMN06295960_4709</name>
</gene>
<dbReference type="SUPFAM" id="SSF56601">
    <property type="entry name" value="beta-lactamase/transpeptidase-like"/>
    <property type="match status" value="1"/>
</dbReference>
<comment type="pathway">
    <text evidence="2">Cell wall biogenesis; peptidoglycan biosynthesis.</text>
</comment>
<evidence type="ECO:0000256" key="9">
    <source>
        <dbReference type="ARBA" id="ARBA00022960"/>
    </source>
</evidence>
<dbReference type="Proteomes" id="UP000193834">
    <property type="component" value="Unassembled WGS sequence"/>
</dbReference>
<dbReference type="InterPro" id="IPR012907">
    <property type="entry name" value="Peptidase_S11_C"/>
</dbReference>
<comment type="catalytic activity">
    <reaction evidence="12">
        <text>Preferential cleavage: (Ac)2-L-Lys-D-Ala-|-D-Ala. Also transpeptidation of peptidyl-alanyl moieties that are N-acyl substituents of D-alanine.</text>
        <dbReference type="EC" id="3.4.16.4"/>
    </reaction>
</comment>
<dbReference type="RefSeq" id="WP_085498635.1">
    <property type="nucleotide sequence ID" value="NZ_FXAZ01000010.1"/>
</dbReference>
<keyword evidence="5 17" id="KW-0121">Carboxypeptidase</keyword>
<keyword evidence="10" id="KW-0573">Peptidoglycan synthesis</keyword>